<keyword evidence="1" id="KW-1133">Transmembrane helix</keyword>
<protein>
    <submittedName>
        <fullName evidence="2">Uncharacterized protein</fullName>
    </submittedName>
</protein>
<evidence type="ECO:0000313" key="2">
    <source>
        <dbReference type="EMBL" id="KKW26148.1"/>
    </source>
</evidence>
<keyword evidence="1" id="KW-0472">Membrane</keyword>
<keyword evidence="1" id="KW-0812">Transmembrane</keyword>
<reference evidence="2 3" key="1">
    <citation type="journal article" date="2015" name="Nature">
        <title>rRNA introns, odd ribosomes, and small enigmatic genomes across a large radiation of phyla.</title>
        <authorList>
            <person name="Brown C.T."/>
            <person name="Hug L.A."/>
            <person name="Thomas B.C."/>
            <person name="Sharon I."/>
            <person name="Castelle C.J."/>
            <person name="Singh A."/>
            <person name="Wilkins M.J."/>
            <person name="Williams K.H."/>
            <person name="Banfield J.F."/>
        </authorList>
    </citation>
    <scope>NUCLEOTIDE SEQUENCE [LARGE SCALE GENOMIC DNA]</scope>
</reference>
<dbReference type="Proteomes" id="UP000034185">
    <property type="component" value="Unassembled WGS sequence"/>
</dbReference>
<evidence type="ECO:0000256" key="1">
    <source>
        <dbReference type="SAM" id="Phobius"/>
    </source>
</evidence>
<name>A0A0G1X4U5_9BACT</name>
<gene>
    <name evidence="2" type="ORF">UY70_C0035G0005</name>
</gene>
<dbReference type="AlphaFoldDB" id="A0A0G1X4U5"/>
<sequence>MPELISIGAAAAGGLLPALAWLWFWRREDAPHPEPRRLIALAFAAGMITVALVIPVQRYCAAAKTTSPSTPSFTW</sequence>
<dbReference type="EMBL" id="LCRA01000035">
    <property type="protein sequence ID" value="KKW26148.1"/>
    <property type="molecule type" value="Genomic_DNA"/>
</dbReference>
<organism evidence="2 3">
    <name type="scientific">Candidatus Kaiserbacteria bacterium GW2011_GWB1_52_6</name>
    <dbReference type="NCBI Taxonomy" id="1618674"/>
    <lineage>
        <taxon>Bacteria</taxon>
        <taxon>Candidatus Kaiseribacteriota</taxon>
    </lineage>
</organism>
<feature type="transmembrane region" description="Helical" evidence="1">
    <location>
        <begin position="37"/>
        <end position="56"/>
    </location>
</feature>
<evidence type="ECO:0000313" key="3">
    <source>
        <dbReference type="Proteomes" id="UP000034185"/>
    </source>
</evidence>
<proteinExistence type="predicted"/>
<accession>A0A0G1X4U5</accession>
<feature type="transmembrane region" description="Helical" evidence="1">
    <location>
        <begin position="6"/>
        <end position="25"/>
    </location>
</feature>
<comment type="caution">
    <text evidence="2">The sequence shown here is derived from an EMBL/GenBank/DDBJ whole genome shotgun (WGS) entry which is preliminary data.</text>
</comment>